<dbReference type="GO" id="GO:0016192">
    <property type="term" value="P:vesicle-mediated transport"/>
    <property type="evidence" value="ECO:0007669"/>
    <property type="project" value="InterPro"/>
</dbReference>
<dbReference type="InterPro" id="IPR026739">
    <property type="entry name" value="AP_beta"/>
</dbReference>
<evidence type="ECO:0000256" key="4">
    <source>
        <dbReference type="ARBA" id="ARBA00023136"/>
    </source>
</evidence>
<proteinExistence type="predicted"/>
<keyword evidence="5" id="KW-1133">Transmembrane helix</keyword>
<organism evidence="6 7">
    <name type="scientific">Kalanchoe fedtschenkoi</name>
    <name type="common">Lavender scallops</name>
    <name type="synonym">South American air plant</name>
    <dbReference type="NCBI Taxonomy" id="63787"/>
    <lineage>
        <taxon>Eukaryota</taxon>
        <taxon>Viridiplantae</taxon>
        <taxon>Streptophyta</taxon>
        <taxon>Embryophyta</taxon>
        <taxon>Tracheophyta</taxon>
        <taxon>Spermatophyta</taxon>
        <taxon>Magnoliopsida</taxon>
        <taxon>eudicotyledons</taxon>
        <taxon>Gunneridae</taxon>
        <taxon>Pentapetalae</taxon>
        <taxon>Saxifragales</taxon>
        <taxon>Crassulaceae</taxon>
        <taxon>Kalanchoe</taxon>
    </lineage>
</organism>
<feature type="transmembrane region" description="Helical" evidence="5">
    <location>
        <begin position="33"/>
        <end position="55"/>
    </location>
</feature>
<keyword evidence="5" id="KW-0812">Transmembrane</keyword>
<keyword evidence="3" id="KW-0653">Protein transport</keyword>
<dbReference type="AlphaFoldDB" id="A0A7N0U119"/>
<keyword evidence="7" id="KW-1185">Reference proteome</keyword>
<comment type="subcellular location">
    <subcellularLocation>
        <location evidence="1">Endomembrane system</location>
    </subcellularLocation>
</comment>
<keyword evidence="4 5" id="KW-0472">Membrane</keyword>
<reference evidence="6" key="1">
    <citation type="submission" date="2021-01" db="UniProtKB">
        <authorList>
            <consortium name="EnsemblPlants"/>
        </authorList>
    </citation>
    <scope>IDENTIFICATION</scope>
</reference>
<dbReference type="GO" id="GO:0015031">
    <property type="term" value="P:protein transport"/>
    <property type="evidence" value="ECO:0007669"/>
    <property type="project" value="UniProtKB-KW"/>
</dbReference>
<evidence type="ECO:0000256" key="2">
    <source>
        <dbReference type="ARBA" id="ARBA00022448"/>
    </source>
</evidence>
<accession>A0A7N0U119</accession>
<dbReference type="EnsemblPlants" id="Kaladp0050s0176.1.v1.1">
    <property type="protein sequence ID" value="Kaladp0050s0176.1.v1.1"/>
    <property type="gene ID" value="Kaladp0050s0176.v1.1"/>
</dbReference>
<sequence length="131" mass="14380">MRPLYRPIRDADRPSSLPKAATASFRSARDLPICGSSIFTISVFVFSLLAVGSVIENERARLEIILDDQIGRNSGAEGGVQLGHKDSQDPNPLIRALAGRIMGCIRVDKITKYLCDPLLRCLKVILSVRCN</sequence>
<dbReference type="Gene3D" id="1.25.10.10">
    <property type="entry name" value="Leucine-rich Repeat Variant"/>
    <property type="match status" value="1"/>
</dbReference>
<evidence type="ECO:0000256" key="3">
    <source>
        <dbReference type="ARBA" id="ARBA00022927"/>
    </source>
</evidence>
<dbReference type="Proteomes" id="UP000594263">
    <property type="component" value="Unplaced"/>
</dbReference>
<dbReference type="PANTHER" id="PTHR11134">
    <property type="entry name" value="ADAPTOR COMPLEX SUBUNIT BETA FAMILY MEMBER"/>
    <property type="match status" value="1"/>
</dbReference>
<evidence type="ECO:0000313" key="7">
    <source>
        <dbReference type="Proteomes" id="UP000594263"/>
    </source>
</evidence>
<evidence type="ECO:0000256" key="1">
    <source>
        <dbReference type="ARBA" id="ARBA00004308"/>
    </source>
</evidence>
<evidence type="ECO:0000313" key="6">
    <source>
        <dbReference type="EnsemblPlants" id="Kaladp0050s0176.1.v1.1"/>
    </source>
</evidence>
<evidence type="ECO:0000256" key="5">
    <source>
        <dbReference type="SAM" id="Phobius"/>
    </source>
</evidence>
<dbReference type="InterPro" id="IPR011989">
    <property type="entry name" value="ARM-like"/>
</dbReference>
<dbReference type="Gramene" id="Kaladp0050s0176.1.v1.1">
    <property type="protein sequence ID" value="Kaladp0050s0176.1.v1.1"/>
    <property type="gene ID" value="Kaladp0050s0176.v1.1"/>
</dbReference>
<dbReference type="GO" id="GO:0012505">
    <property type="term" value="C:endomembrane system"/>
    <property type="evidence" value="ECO:0007669"/>
    <property type="project" value="UniProtKB-SubCell"/>
</dbReference>
<name>A0A7N0U119_KALFE</name>
<protein>
    <submittedName>
        <fullName evidence="6">Uncharacterized protein</fullName>
    </submittedName>
</protein>
<keyword evidence="2" id="KW-0813">Transport</keyword>